<dbReference type="STRING" id="289078.A0A2X0K9I2"/>
<feature type="region of interest" description="Disordered" evidence="1">
    <location>
        <begin position="122"/>
        <end position="151"/>
    </location>
</feature>
<dbReference type="AlphaFoldDB" id="A0A2X0K9I2"/>
<dbReference type="Proteomes" id="UP000249723">
    <property type="component" value="Unassembled WGS sequence"/>
</dbReference>
<keyword evidence="3" id="KW-1185">Reference proteome</keyword>
<evidence type="ECO:0000313" key="3">
    <source>
        <dbReference type="Proteomes" id="UP000249723"/>
    </source>
</evidence>
<dbReference type="EMBL" id="FMWP01000014">
    <property type="protein sequence ID" value="SCZ89832.1"/>
    <property type="molecule type" value="Genomic_DNA"/>
</dbReference>
<evidence type="ECO:0000256" key="1">
    <source>
        <dbReference type="SAM" id="MobiDB-lite"/>
    </source>
</evidence>
<sequence>MVAWGPACKRDRGKDGELGYEKRLGQDTEKTSSAQLKILVQVDDLSSALVYTLGNHQRRQPRPNVRRPAPFIRALAHQEVFRQRNTATLASEIPSPCLYFRQYLPRAISNCKHSAVLQERSPSAVANPSNWRHSEAESVTSSTSRRKPCSQCRDGKLKFDLGNACSK</sequence>
<gene>
    <name evidence="2" type="ORF">BZ3500_MVSOF-1268-A1-R1_CHR1-3G01605</name>
</gene>
<protein>
    <submittedName>
        <fullName evidence="2">BZ3500_MvSof-1268-A1-R1_Chr1-3g01605 protein</fullName>
    </submittedName>
</protein>
<feature type="compositionally biased region" description="Polar residues" evidence="1">
    <location>
        <begin position="122"/>
        <end position="143"/>
    </location>
</feature>
<reference evidence="3" key="1">
    <citation type="submission" date="2016-10" db="EMBL/GenBank/DDBJ databases">
        <authorList>
            <person name="Jeantristanb JTB J.-T."/>
            <person name="Ricardo R."/>
        </authorList>
    </citation>
    <scope>NUCLEOTIDE SEQUENCE [LARGE SCALE GENOMIC DNA]</scope>
</reference>
<evidence type="ECO:0000313" key="2">
    <source>
        <dbReference type="EMBL" id="SCZ89832.1"/>
    </source>
</evidence>
<proteinExistence type="predicted"/>
<name>A0A2X0K9I2_9BASI</name>
<accession>A0A2X0K9I2</accession>
<organism evidence="2 3">
    <name type="scientific">Microbotryum saponariae</name>
    <dbReference type="NCBI Taxonomy" id="289078"/>
    <lineage>
        <taxon>Eukaryota</taxon>
        <taxon>Fungi</taxon>
        <taxon>Dikarya</taxon>
        <taxon>Basidiomycota</taxon>
        <taxon>Pucciniomycotina</taxon>
        <taxon>Microbotryomycetes</taxon>
        <taxon>Microbotryales</taxon>
        <taxon>Microbotryaceae</taxon>
        <taxon>Microbotryum</taxon>
    </lineage>
</organism>